<evidence type="ECO:0000256" key="5">
    <source>
        <dbReference type="ARBA" id="ARBA00048594"/>
    </source>
</evidence>
<comment type="catalytic activity">
    <reaction evidence="5">
        <text>GMP + ATP = GDP + ADP</text>
        <dbReference type="Rhea" id="RHEA:20780"/>
        <dbReference type="ChEBI" id="CHEBI:30616"/>
        <dbReference type="ChEBI" id="CHEBI:58115"/>
        <dbReference type="ChEBI" id="CHEBI:58189"/>
        <dbReference type="ChEBI" id="CHEBI:456216"/>
        <dbReference type="EC" id="2.7.4.8"/>
    </reaction>
</comment>
<comment type="similarity">
    <text evidence="2">Belongs to the guanylate kinase family.</text>
</comment>
<dbReference type="EMBL" id="PXYW01000017">
    <property type="protein sequence ID" value="PSR33711.1"/>
    <property type="molecule type" value="Genomic_DNA"/>
</dbReference>
<protein>
    <submittedName>
        <fullName evidence="7">Guanylate kinase</fullName>
    </submittedName>
</protein>
<evidence type="ECO:0000256" key="2">
    <source>
        <dbReference type="ARBA" id="ARBA00005790"/>
    </source>
</evidence>
<evidence type="ECO:0000256" key="4">
    <source>
        <dbReference type="ARBA" id="ARBA00022777"/>
    </source>
</evidence>
<dbReference type="SUPFAM" id="SSF52540">
    <property type="entry name" value="P-loop containing nucleoside triphosphate hydrolases"/>
    <property type="match status" value="1"/>
</dbReference>
<dbReference type="GO" id="GO:0005829">
    <property type="term" value="C:cytosol"/>
    <property type="evidence" value="ECO:0007669"/>
    <property type="project" value="TreeGrafter"/>
</dbReference>
<accession>A0A2T2XGT1</accession>
<feature type="domain" description="Guanylate kinase-like" evidence="6">
    <location>
        <begin position="9"/>
        <end position="182"/>
    </location>
</feature>
<evidence type="ECO:0000256" key="1">
    <source>
        <dbReference type="ARBA" id="ARBA00003531"/>
    </source>
</evidence>
<evidence type="ECO:0000313" key="7">
    <source>
        <dbReference type="EMBL" id="PSR33711.1"/>
    </source>
</evidence>
<dbReference type="InterPro" id="IPR027417">
    <property type="entry name" value="P-loop_NTPase"/>
</dbReference>
<evidence type="ECO:0000259" key="6">
    <source>
        <dbReference type="PROSITE" id="PS50052"/>
    </source>
</evidence>
<dbReference type="CDD" id="cd00071">
    <property type="entry name" value="GMPK"/>
    <property type="match status" value="1"/>
</dbReference>
<keyword evidence="3" id="KW-0808">Transferase</keyword>
<evidence type="ECO:0000256" key="3">
    <source>
        <dbReference type="ARBA" id="ARBA00022679"/>
    </source>
</evidence>
<gene>
    <name evidence="7" type="ORF">C7B46_08890</name>
</gene>
<comment type="function">
    <text evidence="1">Essential for recycling GMP and indirectly, cGMP.</text>
</comment>
<dbReference type="InterPro" id="IPR020590">
    <property type="entry name" value="Guanylate_kinase_CS"/>
</dbReference>
<dbReference type="Pfam" id="PF00625">
    <property type="entry name" value="Guanylate_kin"/>
    <property type="match status" value="1"/>
</dbReference>
<dbReference type="Gene3D" id="3.30.63.10">
    <property type="entry name" value="Guanylate Kinase phosphate binding domain"/>
    <property type="match status" value="1"/>
</dbReference>
<reference evidence="7 8" key="1">
    <citation type="journal article" date="2014" name="BMC Genomics">
        <title>Comparison of environmental and isolate Sulfobacillus genomes reveals diverse carbon, sulfur, nitrogen, and hydrogen metabolisms.</title>
        <authorList>
            <person name="Justice N.B."/>
            <person name="Norman A."/>
            <person name="Brown C.T."/>
            <person name="Singh A."/>
            <person name="Thomas B.C."/>
            <person name="Banfield J.F."/>
        </authorList>
    </citation>
    <scope>NUCLEOTIDE SEQUENCE [LARGE SCALE GENOMIC DNA]</scope>
    <source>
        <strain evidence="7">AMDSBA4</strain>
    </source>
</reference>
<dbReference type="SMART" id="SM00072">
    <property type="entry name" value="GuKc"/>
    <property type="match status" value="1"/>
</dbReference>
<dbReference type="PROSITE" id="PS50052">
    <property type="entry name" value="GUANYLATE_KINASE_2"/>
    <property type="match status" value="1"/>
</dbReference>
<dbReference type="InterPro" id="IPR008145">
    <property type="entry name" value="GK/Ca_channel_bsu"/>
</dbReference>
<dbReference type="PROSITE" id="PS00856">
    <property type="entry name" value="GUANYLATE_KINASE_1"/>
    <property type="match status" value="1"/>
</dbReference>
<dbReference type="Proteomes" id="UP000242972">
    <property type="component" value="Unassembled WGS sequence"/>
</dbReference>
<dbReference type="PANTHER" id="PTHR23117:SF13">
    <property type="entry name" value="GUANYLATE KINASE"/>
    <property type="match status" value="1"/>
</dbReference>
<organism evidence="7 8">
    <name type="scientific">Sulfobacillus benefaciens</name>
    <dbReference type="NCBI Taxonomy" id="453960"/>
    <lineage>
        <taxon>Bacteria</taxon>
        <taxon>Bacillati</taxon>
        <taxon>Bacillota</taxon>
        <taxon>Clostridia</taxon>
        <taxon>Eubacteriales</taxon>
        <taxon>Clostridiales Family XVII. Incertae Sedis</taxon>
        <taxon>Sulfobacillus</taxon>
    </lineage>
</organism>
<sequence>MRSDTAKEPILFVFTGPSGAGKGSVMKALLAQDAHLSKVVTYTTRAPREGEVDGYDYRFVSVEQFKGLIESGAVFEYEQVYQDHFYGSPRELFVPDHDGIIELDYKGRLKYQERHRRVVSIFLLPPSLDELQKRILSRSQVSNLDARLKNAVEQLRHAKTYDYIVKNDRLEDCVKTVSMVIAAERARRAGQTALSEMTHQLLDAQSQ</sequence>
<dbReference type="InterPro" id="IPR008144">
    <property type="entry name" value="Guanylate_kin-like_dom"/>
</dbReference>
<keyword evidence="4 7" id="KW-0418">Kinase</keyword>
<comment type="caution">
    <text evidence="7">The sequence shown here is derived from an EMBL/GenBank/DDBJ whole genome shotgun (WGS) entry which is preliminary data.</text>
</comment>
<name>A0A2T2XGT1_9FIRM</name>
<proteinExistence type="inferred from homology"/>
<dbReference type="GO" id="GO:0004385">
    <property type="term" value="F:GMP kinase activity"/>
    <property type="evidence" value="ECO:0007669"/>
    <property type="project" value="UniProtKB-EC"/>
</dbReference>
<dbReference type="PANTHER" id="PTHR23117">
    <property type="entry name" value="GUANYLATE KINASE-RELATED"/>
    <property type="match status" value="1"/>
</dbReference>
<dbReference type="Gene3D" id="3.40.50.300">
    <property type="entry name" value="P-loop containing nucleotide triphosphate hydrolases"/>
    <property type="match status" value="1"/>
</dbReference>
<dbReference type="AlphaFoldDB" id="A0A2T2XGT1"/>
<evidence type="ECO:0000313" key="8">
    <source>
        <dbReference type="Proteomes" id="UP000242972"/>
    </source>
</evidence>